<dbReference type="Proteomes" id="UP000821866">
    <property type="component" value="Chromosome 7"/>
</dbReference>
<feature type="chain" id="PRO_5039918576" evidence="2">
    <location>
        <begin position="20"/>
        <end position="251"/>
    </location>
</feature>
<dbReference type="VEuPathDB" id="VectorBase:LOC119173852"/>
<evidence type="ECO:0000256" key="2">
    <source>
        <dbReference type="SAM" id="SignalP"/>
    </source>
</evidence>
<feature type="signal peptide" evidence="2">
    <location>
        <begin position="1"/>
        <end position="19"/>
    </location>
</feature>
<keyword evidence="4" id="KW-1185">Reference proteome</keyword>
<proteinExistence type="predicted"/>
<evidence type="ECO:0000256" key="1">
    <source>
        <dbReference type="SAM" id="MobiDB-lite"/>
    </source>
</evidence>
<evidence type="ECO:0000313" key="3">
    <source>
        <dbReference type="EMBL" id="KAH8020939.1"/>
    </source>
</evidence>
<name>A0A9J6DG23_RHIMP</name>
<evidence type="ECO:0000313" key="4">
    <source>
        <dbReference type="Proteomes" id="UP000821866"/>
    </source>
</evidence>
<keyword evidence="2" id="KW-0732">Signal</keyword>
<organism evidence="3 4">
    <name type="scientific">Rhipicephalus microplus</name>
    <name type="common">Cattle tick</name>
    <name type="synonym">Boophilus microplus</name>
    <dbReference type="NCBI Taxonomy" id="6941"/>
    <lineage>
        <taxon>Eukaryota</taxon>
        <taxon>Metazoa</taxon>
        <taxon>Ecdysozoa</taxon>
        <taxon>Arthropoda</taxon>
        <taxon>Chelicerata</taxon>
        <taxon>Arachnida</taxon>
        <taxon>Acari</taxon>
        <taxon>Parasitiformes</taxon>
        <taxon>Ixodida</taxon>
        <taxon>Ixodoidea</taxon>
        <taxon>Ixodidae</taxon>
        <taxon>Rhipicephalinae</taxon>
        <taxon>Rhipicephalus</taxon>
        <taxon>Boophilus</taxon>
    </lineage>
</organism>
<protein>
    <submittedName>
        <fullName evidence="3">Uncharacterized protein</fullName>
    </submittedName>
</protein>
<dbReference type="EMBL" id="JABSTU010000009">
    <property type="protein sequence ID" value="KAH8020939.1"/>
    <property type="molecule type" value="Genomic_DNA"/>
</dbReference>
<feature type="compositionally biased region" description="Low complexity" evidence="1">
    <location>
        <begin position="47"/>
        <end position="61"/>
    </location>
</feature>
<reference evidence="3" key="2">
    <citation type="submission" date="2021-09" db="EMBL/GenBank/DDBJ databases">
        <authorList>
            <person name="Jia N."/>
            <person name="Wang J."/>
            <person name="Shi W."/>
            <person name="Du L."/>
            <person name="Sun Y."/>
            <person name="Zhan W."/>
            <person name="Jiang J."/>
            <person name="Wang Q."/>
            <person name="Zhang B."/>
            <person name="Ji P."/>
            <person name="Sakyi L.B."/>
            <person name="Cui X."/>
            <person name="Yuan T."/>
            <person name="Jiang B."/>
            <person name="Yang W."/>
            <person name="Lam T.T.-Y."/>
            <person name="Chang Q."/>
            <person name="Ding S."/>
            <person name="Wang X."/>
            <person name="Zhu J."/>
            <person name="Ruan X."/>
            <person name="Zhao L."/>
            <person name="Wei J."/>
            <person name="Que T."/>
            <person name="Du C."/>
            <person name="Cheng J."/>
            <person name="Dai P."/>
            <person name="Han X."/>
            <person name="Huang E."/>
            <person name="Gao Y."/>
            <person name="Liu J."/>
            <person name="Shao H."/>
            <person name="Ye R."/>
            <person name="Li L."/>
            <person name="Wei W."/>
            <person name="Wang X."/>
            <person name="Wang C."/>
            <person name="Huo Q."/>
            <person name="Li W."/>
            <person name="Guo W."/>
            <person name="Chen H."/>
            <person name="Chen S."/>
            <person name="Zhou L."/>
            <person name="Zhou L."/>
            <person name="Ni X."/>
            <person name="Tian J."/>
            <person name="Zhou Y."/>
            <person name="Sheng Y."/>
            <person name="Liu T."/>
            <person name="Pan Y."/>
            <person name="Xia L."/>
            <person name="Li J."/>
            <person name="Zhao F."/>
            <person name="Cao W."/>
        </authorList>
    </citation>
    <scope>NUCLEOTIDE SEQUENCE</scope>
    <source>
        <strain evidence="3">Rmic-2018</strain>
        <tissue evidence="3">Larvae</tissue>
    </source>
</reference>
<gene>
    <name evidence="3" type="ORF">HPB51_010329</name>
</gene>
<sequence length="251" mass="28061">MMAACVMALTTALLTLQDANTLAHAHAHRAREVQTYLVINHPPVKTAAQGRTADTTRTAAASGGGGHHAAASSISTSYGYQLHRETNHHVPVLITTGHVPLLARAPAHKTYVTVQHLHHAVHHVHQPLVLLPPQPHLPIEVLASRLLHFSTLCNPKSQKVHYGRRDRLSAQSSSFRHKHNPYVRLPDYPAYLSRNAVLSLEDLAEAEAEPTLKVYRADAEYPPLNMRNRRKLYSLGYIYMLDFLENSYLKR</sequence>
<reference evidence="3" key="1">
    <citation type="journal article" date="2020" name="Cell">
        <title>Large-Scale Comparative Analyses of Tick Genomes Elucidate Their Genetic Diversity and Vector Capacities.</title>
        <authorList>
            <consortium name="Tick Genome and Microbiome Consortium (TIGMIC)"/>
            <person name="Jia N."/>
            <person name="Wang J."/>
            <person name="Shi W."/>
            <person name="Du L."/>
            <person name="Sun Y."/>
            <person name="Zhan W."/>
            <person name="Jiang J.F."/>
            <person name="Wang Q."/>
            <person name="Zhang B."/>
            <person name="Ji P."/>
            <person name="Bell-Sakyi L."/>
            <person name="Cui X.M."/>
            <person name="Yuan T.T."/>
            <person name="Jiang B.G."/>
            <person name="Yang W.F."/>
            <person name="Lam T.T."/>
            <person name="Chang Q.C."/>
            <person name="Ding S.J."/>
            <person name="Wang X.J."/>
            <person name="Zhu J.G."/>
            <person name="Ruan X.D."/>
            <person name="Zhao L."/>
            <person name="Wei J.T."/>
            <person name="Ye R.Z."/>
            <person name="Que T.C."/>
            <person name="Du C.H."/>
            <person name="Zhou Y.H."/>
            <person name="Cheng J.X."/>
            <person name="Dai P.F."/>
            <person name="Guo W.B."/>
            <person name="Han X.H."/>
            <person name="Huang E.J."/>
            <person name="Li L.F."/>
            <person name="Wei W."/>
            <person name="Gao Y.C."/>
            <person name="Liu J.Z."/>
            <person name="Shao H.Z."/>
            <person name="Wang X."/>
            <person name="Wang C.C."/>
            <person name="Yang T.C."/>
            <person name="Huo Q.B."/>
            <person name="Li W."/>
            <person name="Chen H.Y."/>
            <person name="Chen S.E."/>
            <person name="Zhou L.G."/>
            <person name="Ni X.B."/>
            <person name="Tian J.H."/>
            <person name="Sheng Y."/>
            <person name="Liu T."/>
            <person name="Pan Y.S."/>
            <person name="Xia L.Y."/>
            <person name="Li J."/>
            <person name="Zhao F."/>
            <person name="Cao W.C."/>
        </authorList>
    </citation>
    <scope>NUCLEOTIDE SEQUENCE</scope>
    <source>
        <strain evidence="3">Rmic-2018</strain>
    </source>
</reference>
<accession>A0A9J6DG23</accession>
<comment type="caution">
    <text evidence="3">The sequence shown here is derived from an EMBL/GenBank/DDBJ whole genome shotgun (WGS) entry which is preliminary data.</text>
</comment>
<dbReference type="AlphaFoldDB" id="A0A9J6DG23"/>
<feature type="region of interest" description="Disordered" evidence="1">
    <location>
        <begin position="47"/>
        <end position="68"/>
    </location>
</feature>